<dbReference type="InterPro" id="IPR050706">
    <property type="entry name" value="Cyclic-di-GMP_PDE-like"/>
</dbReference>
<feature type="transmembrane region" description="Helical" evidence="1">
    <location>
        <begin position="66"/>
        <end position="89"/>
    </location>
</feature>
<feature type="transmembrane region" description="Helical" evidence="1">
    <location>
        <begin position="6"/>
        <end position="23"/>
    </location>
</feature>
<gene>
    <name evidence="4" type="ORF">EDD60_10768</name>
</gene>
<reference evidence="4 5" key="1">
    <citation type="submission" date="2019-03" db="EMBL/GenBank/DDBJ databases">
        <title>Genomic Encyclopedia of Type Strains, Phase IV (KMG-IV): sequencing the most valuable type-strain genomes for metagenomic binning, comparative biology and taxonomic classification.</title>
        <authorList>
            <person name="Goeker M."/>
        </authorList>
    </citation>
    <scope>NUCLEOTIDE SEQUENCE [LARGE SCALE GENOMIC DNA]</scope>
    <source>
        <strain evidence="4 5">DSM 29487</strain>
    </source>
</reference>
<evidence type="ECO:0000259" key="2">
    <source>
        <dbReference type="PROSITE" id="PS50883"/>
    </source>
</evidence>
<proteinExistence type="predicted"/>
<evidence type="ECO:0000313" key="4">
    <source>
        <dbReference type="EMBL" id="TCW00579.1"/>
    </source>
</evidence>
<organism evidence="4 5">
    <name type="scientific">Longibaculum muris</name>
    <dbReference type="NCBI Taxonomy" id="1796628"/>
    <lineage>
        <taxon>Bacteria</taxon>
        <taxon>Bacillati</taxon>
        <taxon>Bacillota</taxon>
        <taxon>Erysipelotrichia</taxon>
        <taxon>Erysipelotrichales</taxon>
        <taxon>Coprobacillaceae</taxon>
        <taxon>Longibaculum</taxon>
    </lineage>
</organism>
<dbReference type="InterPro" id="IPR000160">
    <property type="entry name" value="GGDEF_dom"/>
</dbReference>
<keyword evidence="1" id="KW-0472">Membrane</keyword>
<dbReference type="Pfam" id="PF00563">
    <property type="entry name" value="EAL"/>
    <property type="match status" value="1"/>
</dbReference>
<dbReference type="Pfam" id="PF00990">
    <property type="entry name" value="GGDEF"/>
    <property type="match status" value="1"/>
</dbReference>
<dbReference type="CDD" id="cd01948">
    <property type="entry name" value="EAL"/>
    <property type="match status" value="1"/>
</dbReference>
<dbReference type="GO" id="GO:0071111">
    <property type="term" value="F:cyclic-guanylate-specific phosphodiesterase activity"/>
    <property type="evidence" value="ECO:0007669"/>
    <property type="project" value="InterPro"/>
</dbReference>
<dbReference type="InterPro" id="IPR001633">
    <property type="entry name" value="EAL_dom"/>
</dbReference>
<feature type="transmembrane region" description="Helical" evidence="1">
    <location>
        <begin position="141"/>
        <end position="159"/>
    </location>
</feature>
<evidence type="ECO:0000313" key="5">
    <source>
        <dbReference type="Proteomes" id="UP000295515"/>
    </source>
</evidence>
<dbReference type="CDD" id="cd01949">
    <property type="entry name" value="GGDEF"/>
    <property type="match status" value="1"/>
</dbReference>
<feature type="transmembrane region" description="Helical" evidence="1">
    <location>
        <begin position="35"/>
        <end position="60"/>
    </location>
</feature>
<dbReference type="AlphaFoldDB" id="A0A4V6P4A8"/>
<name>A0A4V6P4A8_9FIRM</name>
<dbReference type="GeneID" id="98915162"/>
<dbReference type="SUPFAM" id="SSF141868">
    <property type="entry name" value="EAL domain-like"/>
    <property type="match status" value="1"/>
</dbReference>
<dbReference type="Proteomes" id="UP000295515">
    <property type="component" value="Unassembled WGS sequence"/>
</dbReference>
<feature type="domain" description="EAL" evidence="2">
    <location>
        <begin position="386"/>
        <end position="640"/>
    </location>
</feature>
<dbReference type="EMBL" id="SMCQ01000007">
    <property type="protein sequence ID" value="TCW00579.1"/>
    <property type="molecule type" value="Genomic_DNA"/>
</dbReference>
<dbReference type="Gene3D" id="3.20.20.450">
    <property type="entry name" value="EAL domain"/>
    <property type="match status" value="1"/>
</dbReference>
<dbReference type="PANTHER" id="PTHR33121">
    <property type="entry name" value="CYCLIC DI-GMP PHOSPHODIESTERASE PDEF"/>
    <property type="match status" value="1"/>
</dbReference>
<dbReference type="PANTHER" id="PTHR33121:SF70">
    <property type="entry name" value="SIGNALING PROTEIN YKOW"/>
    <property type="match status" value="1"/>
</dbReference>
<dbReference type="RefSeq" id="WP_066448271.1">
    <property type="nucleotide sequence ID" value="NZ_DBGCPY010000070.1"/>
</dbReference>
<evidence type="ECO:0000256" key="1">
    <source>
        <dbReference type="SAM" id="Phobius"/>
    </source>
</evidence>
<dbReference type="NCBIfam" id="TIGR00254">
    <property type="entry name" value="GGDEF"/>
    <property type="match status" value="1"/>
</dbReference>
<protein>
    <submittedName>
        <fullName evidence="4">Diguanylate cyclase (GGDEF)-like protein</fullName>
    </submittedName>
</protein>
<dbReference type="PROSITE" id="PS50883">
    <property type="entry name" value="EAL"/>
    <property type="match status" value="1"/>
</dbReference>
<feature type="transmembrane region" description="Helical" evidence="1">
    <location>
        <begin position="171"/>
        <end position="189"/>
    </location>
</feature>
<feature type="transmembrane region" description="Helical" evidence="1">
    <location>
        <begin position="101"/>
        <end position="121"/>
    </location>
</feature>
<evidence type="ECO:0000259" key="3">
    <source>
        <dbReference type="PROSITE" id="PS50887"/>
    </source>
</evidence>
<dbReference type="InterPro" id="IPR043128">
    <property type="entry name" value="Rev_trsase/Diguanyl_cyclase"/>
</dbReference>
<sequence length="645" mass="74562">MKWNIVAEYISLVILAIIWVYARKGSHLPTLKNRTFQGCLVMSFCAILSNILSTTMIYHYQQIPCFLTWIVTSIYFILTPLMGLSYFLYTVSVIYHDNKELRKVMIIAFVPAVFYVVLVMINPWNHYLFSITSLGYTRGIGISSTYIIFYAYCIASIIVTLKNMKHMDKTIHRILSTFPILAVVVIIIQQIYPNVILSGSAATCALLIIYLHLQNKQISLDYLTSLPNRQELLSMLDIMLRRNPEQDFVLMVISLRNFRQINNTYGQPIGDAFLKEVSSFLNHIGPKQNVYRFNGDEFALLFTHVNEAEMKKCVEVIQKRMKHSWKVNDYRIYLSHVIGAVRHLDHLQTIEQIINAIEYAINRAKVNQEEEICYCDQKMLGQLERKNQIIQILKEKLEDESFEMYYQPIYDLKTQQFIHLESLMRLNHTPLGSLSPAEFIPIAEETGLIIEITYVIIKKVCQFINDLQKLGIEHKLIHINFSAIQFSQPDLSEKVLQIINQYHIPLSSIEIEFTESTLAKSSQVVNEFALEMMKHGIYLGLDDFGTGYSNLTTVINIPFKTVKLDKSLVYAAMESHQSSLAIQHISSAFQELGMNIIAEGIETVEQKDMMEKFQINQIQGYYYAKPMSDKDVEKFLLSYQKNNPI</sequence>
<dbReference type="SMART" id="SM00052">
    <property type="entry name" value="EAL"/>
    <property type="match status" value="1"/>
</dbReference>
<dbReference type="PROSITE" id="PS50887">
    <property type="entry name" value="GGDEF"/>
    <property type="match status" value="1"/>
</dbReference>
<accession>A0A4V6P4A8</accession>
<dbReference type="SMART" id="SM00267">
    <property type="entry name" value="GGDEF"/>
    <property type="match status" value="1"/>
</dbReference>
<dbReference type="InterPro" id="IPR029787">
    <property type="entry name" value="Nucleotide_cyclase"/>
</dbReference>
<comment type="caution">
    <text evidence="4">The sequence shown here is derived from an EMBL/GenBank/DDBJ whole genome shotgun (WGS) entry which is preliminary data.</text>
</comment>
<feature type="domain" description="GGDEF" evidence="3">
    <location>
        <begin position="246"/>
        <end position="377"/>
    </location>
</feature>
<keyword evidence="1" id="KW-0812">Transmembrane</keyword>
<dbReference type="SUPFAM" id="SSF55073">
    <property type="entry name" value="Nucleotide cyclase"/>
    <property type="match status" value="1"/>
</dbReference>
<keyword evidence="1" id="KW-1133">Transmembrane helix</keyword>
<dbReference type="InterPro" id="IPR035919">
    <property type="entry name" value="EAL_sf"/>
</dbReference>
<keyword evidence="5" id="KW-1185">Reference proteome</keyword>
<dbReference type="Gene3D" id="3.30.70.270">
    <property type="match status" value="1"/>
</dbReference>